<feature type="domain" description="Plastocyanin-like" evidence="14">
    <location>
        <begin position="163"/>
        <end position="313"/>
    </location>
</feature>
<evidence type="ECO:0000256" key="5">
    <source>
        <dbReference type="ARBA" id="ARBA00022523"/>
    </source>
</evidence>
<keyword evidence="10 13" id="KW-0186">Copper</keyword>
<keyword evidence="5 13" id="KW-0052">Apoplast</keyword>
<reference evidence="17" key="1">
    <citation type="submission" date="2023-03" db="EMBL/GenBank/DDBJ databases">
        <authorList>
            <person name="Julca I."/>
        </authorList>
    </citation>
    <scope>NUCLEOTIDE SEQUENCE</scope>
</reference>
<dbReference type="InterPro" id="IPR001117">
    <property type="entry name" value="Cu-oxidase_2nd"/>
</dbReference>
<keyword evidence="11" id="KW-0325">Glycoprotein</keyword>
<sequence>MGLKMMKGFMFQLFLLLLSLASFQHSEAMMHKYTFVIKEVPYTRLCGTKNILTVNGQFPGPTLHLRRGDTTIIRVFNKGNENITIHWHGVKQPRYPWSDGPAYITQCPIMPGKSFTQQIKLSDEIGTMWWHAHSDWSRATVHGAIIVYPRMEDVYPFPKPNAEVPLVLGEWWKSDIQAVVNEFRRTGGDPNISDAFLINGQPGDLYPCSKQDTFKLAVEYGKTYLLRMVNAAMNNILFFGIANHNLTVVGSDGSYLRPYTTDYIAISPGETFDVFLEANQKPDHYYMAAKAYQSVVPPQIDNTTTTGIIEYVGNYTPSSPPIFPNLPRVNDINASHSFFASLRSLGKQVDVPIDIDTKLFFTLSVNLLPCEANNTCAGPGGRRFAASVSNISFVDPKIDLLQAYYGRVRGIYRDQFPSFPPLRFNFTGTNLSASLQLPTRATKLRVLKYNDNVEIVYQNTNLLNGIDHPMHLHGHSFYVVGSGFGNFDPINDPLTYNLVDPPHINTIAVPRNGWTTIRFKANNPGVWLMHCHLERHISWGMEMAFLIRNGKRPGEQLLPPPPYMPPC</sequence>
<keyword evidence="7 13" id="KW-0479">Metal-binding</keyword>
<dbReference type="PANTHER" id="PTHR11709:SF443">
    <property type="entry name" value="LACCASE-15"/>
    <property type="match status" value="1"/>
</dbReference>
<evidence type="ECO:0000256" key="9">
    <source>
        <dbReference type="ARBA" id="ARBA00023002"/>
    </source>
</evidence>
<keyword evidence="12 13" id="KW-0439">Lignin degradation</keyword>
<evidence type="ECO:0000313" key="18">
    <source>
        <dbReference type="Proteomes" id="UP001161247"/>
    </source>
</evidence>
<dbReference type="GO" id="GO:0046274">
    <property type="term" value="P:lignin catabolic process"/>
    <property type="evidence" value="ECO:0007669"/>
    <property type="project" value="UniProtKB-KW"/>
</dbReference>
<evidence type="ECO:0000256" key="6">
    <source>
        <dbReference type="ARBA" id="ARBA00022525"/>
    </source>
</evidence>
<dbReference type="Pfam" id="PF07731">
    <property type="entry name" value="Cu-oxidase_2"/>
    <property type="match status" value="1"/>
</dbReference>
<evidence type="ECO:0000256" key="7">
    <source>
        <dbReference type="ARBA" id="ARBA00022723"/>
    </source>
</evidence>
<dbReference type="InterPro" id="IPR034288">
    <property type="entry name" value="CuRO_1_LCC"/>
</dbReference>
<dbReference type="CDD" id="cd13849">
    <property type="entry name" value="CuRO_1_LCC_plant"/>
    <property type="match status" value="1"/>
</dbReference>
<dbReference type="GO" id="GO:0048046">
    <property type="term" value="C:apoplast"/>
    <property type="evidence" value="ECO:0007669"/>
    <property type="project" value="UniProtKB-SubCell"/>
</dbReference>
<accession>A0AAV1E9P3</accession>
<evidence type="ECO:0000256" key="2">
    <source>
        <dbReference type="ARBA" id="ARBA00004271"/>
    </source>
</evidence>
<dbReference type="PROSITE" id="PS00079">
    <property type="entry name" value="MULTICOPPER_OXIDASE1"/>
    <property type="match status" value="1"/>
</dbReference>
<evidence type="ECO:0000259" key="14">
    <source>
        <dbReference type="Pfam" id="PF00394"/>
    </source>
</evidence>
<evidence type="ECO:0000256" key="4">
    <source>
        <dbReference type="ARBA" id="ARBA00012297"/>
    </source>
</evidence>
<dbReference type="InterPro" id="IPR011707">
    <property type="entry name" value="Cu-oxidase-like_N"/>
</dbReference>
<comment type="cofactor">
    <cofactor evidence="13">
        <name>Cu cation</name>
        <dbReference type="ChEBI" id="CHEBI:23378"/>
    </cofactor>
    <text evidence="13">Binds 4 Cu cations per monomer.</text>
</comment>
<dbReference type="CDD" id="cd13875">
    <property type="entry name" value="CuRO_2_LCC_plant"/>
    <property type="match status" value="1"/>
</dbReference>
<dbReference type="InterPro" id="IPR008972">
    <property type="entry name" value="Cupredoxin"/>
</dbReference>
<dbReference type="NCBIfam" id="TIGR03389">
    <property type="entry name" value="laccase"/>
    <property type="match status" value="1"/>
</dbReference>
<comment type="catalytic activity">
    <reaction evidence="1 13">
        <text>4 hydroquinone + O2 = 4 benzosemiquinone + 2 H2O</text>
        <dbReference type="Rhea" id="RHEA:11276"/>
        <dbReference type="ChEBI" id="CHEBI:15377"/>
        <dbReference type="ChEBI" id="CHEBI:15379"/>
        <dbReference type="ChEBI" id="CHEBI:17594"/>
        <dbReference type="ChEBI" id="CHEBI:17977"/>
        <dbReference type="EC" id="1.10.3.2"/>
    </reaction>
</comment>
<keyword evidence="13" id="KW-0732">Signal</keyword>
<dbReference type="Gene3D" id="2.60.40.420">
    <property type="entry name" value="Cupredoxins - blue copper proteins"/>
    <property type="match status" value="3"/>
</dbReference>
<dbReference type="AlphaFoldDB" id="A0AAV1E9P3"/>
<evidence type="ECO:0000256" key="8">
    <source>
        <dbReference type="ARBA" id="ARBA00022737"/>
    </source>
</evidence>
<dbReference type="GO" id="GO:0005507">
    <property type="term" value="F:copper ion binding"/>
    <property type="evidence" value="ECO:0007669"/>
    <property type="project" value="InterPro"/>
</dbReference>
<feature type="domain" description="Plastocyanin-like" evidence="16">
    <location>
        <begin position="38"/>
        <end position="150"/>
    </location>
</feature>
<dbReference type="PANTHER" id="PTHR11709">
    <property type="entry name" value="MULTI-COPPER OXIDASE"/>
    <property type="match status" value="1"/>
</dbReference>
<evidence type="ECO:0000256" key="12">
    <source>
        <dbReference type="ARBA" id="ARBA00023185"/>
    </source>
</evidence>
<comment type="subcellular location">
    <subcellularLocation>
        <location evidence="2 13">Secreted</location>
        <location evidence="2 13">Extracellular space</location>
        <location evidence="2 13">Apoplast</location>
    </subcellularLocation>
</comment>
<feature type="signal peptide" evidence="13">
    <location>
        <begin position="1"/>
        <end position="28"/>
    </location>
</feature>
<dbReference type="InterPro" id="IPR002355">
    <property type="entry name" value="Cu_oxidase_Cu_BS"/>
</dbReference>
<feature type="chain" id="PRO_5043093502" description="Laccase" evidence="13">
    <location>
        <begin position="29"/>
        <end position="567"/>
    </location>
</feature>
<evidence type="ECO:0000259" key="16">
    <source>
        <dbReference type="Pfam" id="PF07732"/>
    </source>
</evidence>
<dbReference type="SUPFAM" id="SSF49503">
    <property type="entry name" value="Cupredoxins"/>
    <property type="match status" value="3"/>
</dbReference>
<dbReference type="EMBL" id="OX459125">
    <property type="protein sequence ID" value="CAI9116405.1"/>
    <property type="molecule type" value="Genomic_DNA"/>
</dbReference>
<dbReference type="FunFam" id="2.60.40.420:FF:000049">
    <property type="entry name" value="Laccase"/>
    <property type="match status" value="1"/>
</dbReference>
<dbReference type="CDD" id="cd13897">
    <property type="entry name" value="CuRO_3_LCC_plant"/>
    <property type="match status" value="1"/>
</dbReference>
<dbReference type="Proteomes" id="UP001161247">
    <property type="component" value="Chromosome 8"/>
</dbReference>
<dbReference type="PROSITE" id="PS00080">
    <property type="entry name" value="MULTICOPPER_OXIDASE2"/>
    <property type="match status" value="1"/>
</dbReference>
<comment type="function">
    <text evidence="13">Lignin degradation and detoxification of lignin-derived products.</text>
</comment>
<evidence type="ECO:0000256" key="3">
    <source>
        <dbReference type="ARBA" id="ARBA00010609"/>
    </source>
</evidence>
<keyword evidence="9 13" id="KW-0560">Oxidoreductase</keyword>
<name>A0AAV1E9P3_OLDCO</name>
<evidence type="ECO:0000256" key="1">
    <source>
        <dbReference type="ARBA" id="ARBA00000349"/>
    </source>
</evidence>
<feature type="domain" description="Plastocyanin-like" evidence="15">
    <location>
        <begin position="418"/>
        <end position="550"/>
    </location>
</feature>
<keyword evidence="18" id="KW-1185">Reference proteome</keyword>
<proteinExistence type="inferred from homology"/>
<dbReference type="InterPro" id="IPR045087">
    <property type="entry name" value="Cu-oxidase_fam"/>
</dbReference>
<dbReference type="InterPro" id="IPR033138">
    <property type="entry name" value="Cu_oxidase_CS"/>
</dbReference>
<evidence type="ECO:0000256" key="11">
    <source>
        <dbReference type="ARBA" id="ARBA00023180"/>
    </source>
</evidence>
<dbReference type="Pfam" id="PF07732">
    <property type="entry name" value="Cu-oxidase_3"/>
    <property type="match status" value="1"/>
</dbReference>
<keyword evidence="8 13" id="KW-0677">Repeat</keyword>
<dbReference type="InterPro" id="IPR034289">
    <property type="entry name" value="CuRO_3_LCC"/>
</dbReference>
<protein>
    <recommendedName>
        <fullName evidence="4 13">Laccase</fullName>
        <ecNumber evidence="4 13">1.10.3.2</ecNumber>
    </recommendedName>
    <alternativeName>
        <fullName evidence="13">Benzenediol:oxygen oxidoreductase</fullName>
    </alternativeName>
    <alternativeName>
        <fullName evidence="13">Diphenol oxidase</fullName>
    </alternativeName>
    <alternativeName>
        <fullName evidence="13">Urishiol oxidase</fullName>
    </alternativeName>
</protein>
<dbReference type="InterPro" id="IPR011706">
    <property type="entry name" value="Cu-oxidase_C"/>
</dbReference>
<keyword evidence="6 13" id="KW-0964">Secreted</keyword>
<dbReference type="Pfam" id="PF00394">
    <property type="entry name" value="Cu-oxidase"/>
    <property type="match status" value="1"/>
</dbReference>
<evidence type="ECO:0000256" key="13">
    <source>
        <dbReference type="RuleBase" id="RU361119"/>
    </source>
</evidence>
<organism evidence="17 18">
    <name type="scientific">Oldenlandia corymbosa var. corymbosa</name>
    <dbReference type="NCBI Taxonomy" id="529605"/>
    <lineage>
        <taxon>Eukaryota</taxon>
        <taxon>Viridiplantae</taxon>
        <taxon>Streptophyta</taxon>
        <taxon>Embryophyta</taxon>
        <taxon>Tracheophyta</taxon>
        <taxon>Spermatophyta</taxon>
        <taxon>Magnoliopsida</taxon>
        <taxon>eudicotyledons</taxon>
        <taxon>Gunneridae</taxon>
        <taxon>Pentapetalae</taxon>
        <taxon>asterids</taxon>
        <taxon>lamiids</taxon>
        <taxon>Gentianales</taxon>
        <taxon>Rubiaceae</taxon>
        <taxon>Rubioideae</taxon>
        <taxon>Spermacoceae</taxon>
        <taxon>Hedyotis-Oldenlandia complex</taxon>
        <taxon>Oldenlandia</taxon>
    </lineage>
</organism>
<dbReference type="InterPro" id="IPR034285">
    <property type="entry name" value="CuRO_2_LCC"/>
</dbReference>
<evidence type="ECO:0000259" key="15">
    <source>
        <dbReference type="Pfam" id="PF07731"/>
    </source>
</evidence>
<dbReference type="EC" id="1.10.3.2" evidence="4 13"/>
<dbReference type="GO" id="GO:0052716">
    <property type="term" value="F:hydroquinone:oxygen oxidoreductase activity"/>
    <property type="evidence" value="ECO:0007669"/>
    <property type="project" value="UniProtKB-EC"/>
</dbReference>
<dbReference type="InterPro" id="IPR017761">
    <property type="entry name" value="Laccase"/>
</dbReference>
<comment type="similarity">
    <text evidence="3 13">Belongs to the multicopper oxidase family.</text>
</comment>
<gene>
    <name evidence="17" type="ORF">OLC1_LOCUS22707</name>
</gene>
<evidence type="ECO:0000256" key="10">
    <source>
        <dbReference type="ARBA" id="ARBA00023008"/>
    </source>
</evidence>
<evidence type="ECO:0000313" key="17">
    <source>
        <dbReference type="EMBL" id="CAI9116405.1"/>
    </source>
</evidence>